<keyword evidence="3" id="KW-0472">Membrane</keyword>
<protein>
    <submittedName>
        <fullName evidence="5">Conserved hypothetical membrane protein</fullName>
    </submittedName>
</protein>
<dbReference type="STRING" id="62928.azo1950"/>
<dbReference type="GO" id="GO:0009523">
    <property type="term" value="C:photosystem II"/>
    <property type="evidence" value="ECO:0007669"/>
    <property type="project" value="UniProtKB-KW"/>
</dbReference>
<dbReference type="eggNOG" id="COG4447">
    <property type="taxonomic scope" value="Bacteria"/>
</dbReference>
<dbReference type="PANTHER" id="PTHR47199:SF2">
    <property type="entry name" value="PHOTOSYSTEM II STABILITY_ASSEMBLY FACTOR HCF136, CHLOROPLASTIC"/>
    <property type="match status" value="1"/>
</dbReference>
<feature type="domain" description="Photosynthesis system II assembly factor Ycf48/Hcf136-like" evidence="4">
    <location>
        <begin position="98"/>
        <end position="224"/>
    </location>
</feature>
<dbReference type="HOGENOM" id="CLU_063224_0_0_4"/>
<feature type="transmembrane region" description="Helical" evidence="3">
    <location>
        <begin position="26"/>
        <end position="46"/>
    </location>
</feature>
<dbReference type="EMBL" id="AM406670">
    <property type="protein sequence ID" value="CAL94567.1"/>
    <property type="molecule type" value="Genomic_DNA"/>
</dbReference>
<dbReference type="AlphaFoldDB" id="A1K6W2"/>
<keyword evidence="1" id="KW-0602">Photosynthesis</keyword>
<gene>
    <name evidence="5" type="ordered locus">azo1950</name>
</gene>
<sequence length="350" mass="36734">MPDQIASLSPPPAAAASKPARSAASYVVSALPWAIIGGLLWAGLFVKPQPVGATLQPPVLERRDHYYGLAVGPEGRLLAVGSGGKILRIDSASGRIDRVPAPTTQTLQDVATWDAGRAVAVGNDGVILVSGDGGASWQQVAEVPRSEVANKLTRVETGADGLAVATGEMGALLITRDYGATWSRLRDEEDLAWNDVALPGGARIVVVGEFGRILVSDDGGSHWTEPPAPVGSSLMAVAFRDATHGVAVGLEGVVLQTRDGGHTWTAAELGFHDHLFDIAWDAAQQRWVGAGALGRWIAADAQAAQWQSGRLHERDLSWHTRVLPVAGGPAWFAGANIGRWDGQAWNTLGN</sequence>
<dbReference type="InterPro" id="IPR015943">
    <property type="entry name" value="WD40/YVTN_repeat-like_dom_sf"/>
</dbReference>
<evidence type="ECO:0000259" key="4">
    <source>
        <dbReference type="Pfam" id="PF14870"/>
    </source>
</evidence>
<keyword evidence="3" id="KW-0812">Transmembrane</keyword>
<evidence type="ECO:0000256" key="3">
    <source>
        <dbReference type="SAM" id="Phobius"/>
    </source>
</evidence>
<keyword evidence="6" id="KW-1185">Reference proteome</keyword>
<evidence type="ECO:0000313" key="6">
    <source>
        <dbReference type="Proteomes" id="UP000002588"/>
    </source>
</evidence>
<evidence type="ECO:0000256" key="2">
    <source>
        <dbReference type="ARBA" id="ARBA00023276"/>
    </source>
</evidence>
<organism evidence="5 6">
    <name type="scientific">Azoarcus sp. (strain BH72)</name>
    <dbReference type="NCBI Taxonomy" id="418699"/>
    <lineage>
        <taxon>Bacteria</taxon>
        <taxon>Pseudomonadati</taxon>
        <taxon>Pseudomonadota</taxon>
        <taxon>Betaproteobacteria</taxon>
        <taxon>Rhodocyclales</taxon>
        <taxon>Zoogloeaceae</taxon>
        <taxon>Azoarcus</taxon>
    </lineage>
</organism>
<dbReference type="Gene3D" id="2.130.10.10">
    <property type="entry name" value="YVTN repeat-like/Quinoprotein amine dehydrogenase"/>
    <property type="match status" value="2"/>
</dbReference>
<keyword evidence="2" id="KW-0604">Photosystem II</keyword>
<dbReference type="Proteomes" id="UP000002588">
    <property type="component" value="Chromosome"/>
</dbReference>
<dbReference type="Pfam" id="PF14870">
    <property type="entry name" value="PSII_BNR"/>
    <property type="match status" value="1"/>
</dbReference>
<evidence type="ECO:0000313" key="5">
    <source>
        <dbReference type="EMBL" id="CAL94567.1"/>
    </source>
</evidence>
<dbReference type="PANTHER" id="PTHR47199">
    <property type="entry name" value="PHOTOSYSTEM II STABILITY/ASSEMBLY FACTOR HCF136, CHLOROPLASTIC"/>
    <property type="match status" value="1"/>
</dbReference>
<keyword evidence="3" id="KW-1133">Transmembrane helix</keyword>
<dbReference type="GO" id="GO:0015979">
    <property type="term" value="P:photosynthesis"/>
    <property type="evidence" value="ECO:0007669"/>
    <property type="project" value="UniProtKB-KW"/>
</dbReference>
<reference evidence="5 6" key="1">
    <citation type="journal article" date="2006" name="Nat. Biotechnol.">
        <title>Complete genome of the mutualistic, N2-fixing grass endophyte Azoarcus sp. strain BH72.</title>
        <authorList>
            <person name="Krause A."/>
            <person name="Ramakumar A."/>
            <person name="Bartels D."/>
            <person name="Battistoni F."/>
            <person name="Bekel T."/>
            <person name="Boch J."/>
            <person name="Boehm M."/>
            <person name="Friedrich F."/>
            <person name="Hurek T."/>
            <person name="Krause L."/>
            <person name="Linke B."/>
            <person name="McHardy A.C."/>
            <person name="Sarkar A."/>
            <person name="Schneiker S."/>
            <person name="Syed A.A."/>
            <person name="Thauer R."/>
            <person name="Vorhoelter F.-J."/>
            <person name="Weidner S."/>
            <person name="Puehler A."/>
            <person name="Reinhold-Hurek B."/>
            <person name="Kaiser O."/>
            <person name="Goesmann A."/>
        </authorList>
    </citation>
    <scope>NUCLEOTIDE SEQUENCE [LARGE SCALE GENOMIC DNA]</scope>
    <source>
        <strain evidence="5 6">BH72</strain>
    </source>
</reference>
<dbReference type="SUPFAM" id="SSF110296">
    <property type="entry name" value="Oligoxyloglucan reducing end-specific cellobiohydrolase"/>
    <property type="match status" value="1"/>
</dbReference>
<evidence type="ECO:0000256" key="1">
    <source>
        <dbReference type="ARBA" id="ARBA00022531"/>
    </source>
</evidence>
<dbReference type="KEGG" id="azo:azo1950"/>
<proteinExistence type="predicted"/>
<accession>A1K6W2</accession>
<name>A1K6W2_AZOSB</name>
<dbReference type="InterPro" id="IPR028203">
    <property type="entry name" value="PSII_CF48-like_dom"/>
</dbReference>